<dbReference type="Pfam" id="PF00083">
    <property type="entry name" value="Sugar_tr"/>
    <property type="match status" value="1"/>
</dbReference>
<evidence type="ECO:0000256" key="3">
    <source>
        <dbReference type="ARBA" id="ARBA00022989"/>
    </source>
</evidence>
<keyword evidence="4 5" id="KW-0472">Membrane</keyword>
<dbReference type="PANTHER" id="PTHR48021">
    <property type="match status" value="1"/>
</dbReference>
<dbReference type="GO" id="GO:0022857">
    <property type="term" value="F:transmembrane transporter activity"/>
    <property type="evidence" value="ECO:0007669"/>
    <property type="project" value="InterPro"/>
</dbReference>
<proteinExistence type="predicted"/>
<sequence length="255" mass="28417">MVPLIFHHLAIGFVLSYPAVLTPAITGNGTRNGTEVQATKGEAAWVAAAYSMTGGLGFLMLPPLMQLYGRRFINATMNLIIFLGWIIIALSPNVPTLLAGRAIQGLSFGGLYICSILAGEYSHPKRRGFFIIFKITATSIGELICHGFGFTLSWRQMAWLASIPPALAALGTVFWPESPSWLAYKGRFDECLTSFEWIRGKDMESKREVKELITAQKKLRNMKRTKKSGLLIRNLKAMRSKEFLKPFTVVLMRQV</sequence>
<feature type="transmembrane region" description="Helical" evidence="5">
    <location>
        <begin position="131"/>
        <end position="151"/>
    </location>
</feature>
<dbReference type="PROSITE" id="PS50850">
    <property type="entry name" value="MFS"/>
    <property type="match status" value="1"/>
</dbReference>
<comment type="subcellular location">
    <subcellularLocation>
        <location evidence="1">Membrane</location>
        <topology evidence="1">Multi-pass membrane protein</topology>
    </subcellularLocation>
</comment>
<keyword evidence="2 5" id="KW-0812">Transmembrane</keyword>
<keyword evidence="9" id="KW-1185">Reference proteome</keyword>
<evidence type="ECO:0000313" key="9">
    <source>
        <dbReference type="Proteomes" id="UP001231518"/>
    </source>
</evidence>
<protein>
    <recommendedName>
        <fullName evidence="7">Major facilitator superfamily (MFS) profile domain-containing protein</fullName>
    </recommendedName>
</protein>
<dbReference type="InterPro" id="IPR050549">
    <property type="entry name" value="MFS_Trehalose_Transporter"/>
</dbReference>
<dbReference type="EMBL" id="JARGEI010000021">
    <property type="protein sequence ID" value="KAJ8712070.1"/>
    <property type="molecule type" value="Genomic_DNA"/>
</dbReference>
<evidence type="ECO:0000256" key="4">
    <source>
        <dbReference type="ARBA" id="ARBA00023136"/>
    </source>
</evidence>
<reference evidence="8" key="1">
    <citation type="submission" date="2023-03" db="EMBL/GenBank/DDBJ databases">
        <title>Chromosome-level genomes of two armyworms, Mythimna separata and Mythimna loreyi, provide insights into the biosynthesis and reception of sex pheromones.</title>
        <authorList>
            <person name="Zhao H."/>
        </authorList>
    </citation>
    <scope>NUCLEOTIDE SEQUENCE</scope>
    <source>
        <strain evidence="8">BeijingLab</strain>
        <tissue evidence="8">Pupa</tissue>
    </source>
</reference>
<dbReference type="GO" id="GO:0016020">
    <property type="term" value="C:membrane"/>
    <property type="evidence" value="ECO:0007669"/>
    <property type="project" value="UniProtKB-SubCell"/>
</dbReference>
<dbReference type="PANTHER" id="PTHR48021:SF1">
    <property type="entry name" value="GH07001P-RELATED"/>
    <property type="match status" value="1"/>
</dbReference>
<accession>A0AAD8DN87</accession>
<gene>
    <name evidence="8" type="ORF">PYW07_004912</name>
</gene>
<evidence type="ECO:0000256" key="2">
    <source>
        <dbReference type="ARBA" id="ARBA00022692"/>
    </source>
</evidence>
<dbReference type="InterPro" id="IPR036259">
    <property type="entry name" value="MFS_trans_sf"/>
</dbReference>
<organism evidence="8 9">
    <name type="scientific">Mythimna separata</name>
    <name type="common">Oriental armyworm</name>
    <name type="synonym">Pseudaletia separata</name>
    <dbReference type="NCBI Taxonomy" id="271217"/>
    <lineage>
        <taxon>Eukaryota</taxon>
        <taxon>Metazoa</taxon>
        <taxon>Ecdysozoa</taxon>
        <taxon>Arthropoda</taxon>
        <taxon>Hexapoda</taxon>
        <taxon>Insecta</taxon>
        <taxon>Pterygota</taxon>
        <taxon>Neoptera</taxon>
        <taxon>Endopterygota</taxon>
        <taxon>Lepidoptera</taxon>
        <taxon>Glossata</taxon>
        <taxon>Ditrysia</taxon>
        <taxon>Noctuoidea</taxon>
        <taxon>Noctuidae</taxon>
        <taxon>Noctuinae</taxon>
        <taxon>Hadenini</taxon>
        <taxon>Mythimna</taxon>
    </lineage>
</organism>
<dbReference type="Proteomes" id="UP001231518">
    <property type="component" value="Chromosome 17"/>
</dbReference>
<keyword evidence="6" id="KW-0732">Signal</keyword>
<evidence type="ECO:0000313" key="8">
    <source>
        <dbReference type="EMBL" id="KAJ8712070.1"/>
    </source>
</evidence>
<dbReference type="SUPFAM" id="SSF103473">
    <property type="entry name" value="MFS general substrate transporter"/>
    <property type="match status" value="1"/>
</dbReference>
<feature type="transmembrane region" description="Helical" evidence="5">
    <location>
        <begin position="47"/>
        <end position="65"/>
    </location>
</feature>
<evidence type="ECO:0000259" key="7">
    <source>
        <dbReference type="PROSITE" id="PS50850"/>
    </source>
</evidence>
<feature type="chain" id="PRO_5042158929" description="Major facilitator superfamily (MFS) profile domain-containing protein" evidence="6">
    <location>
        <begin position="17"/>
        <end position="255"/>
    </location>
</feature>
<keyword evidence="3 5" id="KW-1133">Transmembrane helix</keyword>
<dbReference type="InterPro" id="IPR020846">
    <property type="entry name" value="MFS_dom"/>
</dbReference>
<name>A0AAD8DN87_MYTSE</name>
<feature type="signal peptide" evidence="6">
    <location>
        <begin position="1"/>
        <end position="16"/>
    </location>
</feature>
<feature type="domain" description="Major facilitator superfamily (MFS) profile" evidence="7">
    <location>
        <begin position="1"/>
        <end position="255"/>
    </location>
</feature>
<evidence type="ECO:0000256" key="1">
    <source>
        <dbReference type="ARBA" id="ARBA00004141"/>
    </source>
</evidence>
<evidence type="ECO:0000256" key="5">
    <source>
        <dbReference type="SAM" id="Phobius"/>
    </source>
</evidence>
<evidence type="ECO:0000256" key="6">
    <source>
        <dbReference type="SAM" id="SignalP"/>
    </source>
</evidence>
<comment type="caution">
    <text evidence="8">The sequence shown here is derived from an EMBL/GenBank/DDBJ whole genome shotgun (WGS) entry which is preliminary data.</text>
</comment>
<dbReference type="InterPro" id="IPR005828">
    <property type="entry name" value="MFS_sugar_transport-like"/>
</dbReference>
<feature type="transmembrane region" description="Helical" evidence="5">
    <location>
        <begin position="72"/>
        <end position="90"/>
    </location>
</feature>
<feature type="transmembrane region" description="Helical" evidence="5">
    <location>
        <begin position="102"/>
        <end position="119"/>
    </location>
</feature>
<dbReference type="AlphaFoldDB" id="A0AAD8DN87"/>
<dbReference type="Gene3D" id="1.20.1250.20">
    <property type="entry name" value="MFS general substrate transporter like domains"/>
    <property type="match status" value="1"/>
</dbReference>